<evidence type="ECO:0000313" key="4">
    <source>
        <dbReference type="EMBL" id="WMV45343.1"/>
    </source>
</evidence>
<reference evidence="4" key="1">
    <citation type="submission" date="2023-08" db="EMBL/GenBank/DDBJ databases">
        <title>A de novo genome assembly of Solanum verrucosum Schlechtendal, a Mexican diploid species geographically isolated from the other diploid A-genome species in potato relatives.</title>
        <authorList>
            <person name="Hosaka K."/>
        </authorList>
    </citation>
    <scope>NUCLEOTIDE SEQUENCE</scope>
    <source>
        <tissue evidence="4">Young leaves</tissue>
    </source>
</reference>
<protein>
    <recommendedName>
        <fullName evidence="3">Tf2-1-like SH3-like domain-containing protein</fullName>
    </recommendedName>
</protein>
<sequence>MWLWLYLDKRIAGSTISSLLLSLVVSVVLIWCEFLSRPDLPLRRGHGPRTTTIMPPRKANARNANVRNANAIPLVPNHEVNNEEFQNAIQLLAQGVMRVGKKGKFSPRYVGPYRIFKRIGKVAYELELPADLAVVHPVFPISLLKKCVGDPASIVPLESMAVKIAFLIRMYQLRFSIVRLEGREIKKSLQSRFCGGVTYLHVLGTQFGQKFSSQCLVTVGSAARAGGSWFTIATPPQTSSEKLAKSRLTDRPTVRRSDHGPWSMTVDRDLLYPTSDMNYGRPAWTVIRSTVHRSERRYGVLQFLGCIHGPRDTRNIWNIAGGGIQNLKADVYIFGILLVELIGNSYIGIEKKMAIHH</sequence>
<dbReference type="Pfam" id="PF24626">
    <property type="entry name" value="SH3_Tf2-1"/>
    <property type="match status" value="1"/>
</dbReference>
<dbReference type="InterPro" id="IPR056924">
    <property type="entry name" value="SH3_Tf2-1"/>
</dbReference>
<keyword evidence="2" id="KW-0812">Transmembrane</keyword>
<evidence type="ECO:0000259" key="3">
    <source>
        <dbReference type="Pfam" id="PF24626"/>
    </source>
</evidence>
<feature type="compositionally biased region" description="Basic and acidic residues" evidence="1">
    <location>
        <begin position="242"/>
        <end position="259"/>
    </location>
</feature>
<evidence type="ECO:0000313" key="5">
    <source>
        <dbReference type="Proteomes" id="UP001234989"/>
    </source>
</evidence>
<dbReference type="AlphaFoldDB" id="A0AAF0UGF0"/>
<keyword evidence="2" id="KW-0472">Membrane</keyword>
<keyword evidence="5" id="KW-1185">Reference proteome</keyword>
<gene>
    <name evidence="4" type="ORF">MTR67_038728</name>
</gene>
<dbReference type="PANTHER" id="PTHR46148:SF58">
    <property type="entry name" value="RETROTRANSPOSON PROTEIN"/>
    <property type="match status" value="1"/>
</dbReference>
<feature type="domain" description="Tf2-1-like SH3-like" evidence="3">
    <location>
        <begin position="97"/>
        <end position="148"/>
    </location>
</feature>
<name>A0AAF0UGF0_SOLVR</name>
<dbReference type="EMBL" id="CP133620">
    <property type="protein sequence ID" value="WMV45343.1"/>
    <property type="molecule type" value="Genomic_DNA"/>
</dbReference>
<evidence type="ECO:0000256" key="1">
    <source>
        <dbReference type="SAM" id="MobiDB-lite"/>
    </source>
</evidence>
<accession>A0AAF0UGF0</accession>
<feature type="region of interest" description="Disordered" evidence="1">
    <location>
        <begin position="238"/>
        <end position="261"/>
    </location>
</feature>
<organism evidence="4 5">
    <name type="scientific">Solanum verrucosum</name>
    <dbReference type="NCBI Taxonomy" id="315347"/>
    <lineage>
        <taxon>Eukaryota</taxon>
        <taxon>Viridiplantae</taxon>
        <taxon>Streptophyta</taxon>
        <taxon>Embryophyta</taxon>
        <taxon>Tracheophyta</taxon>
        <taxon>Spermatophyta</taxon>
        <taxon>Magnoliopsida</taxon>
        <taxon>eudicotyledons</taxon>
        <taxon>Gunneridae</taxon>
        <taxon>Pentapetalae</taxon>
        <taxon>asterids</taxon>
        <taxon>lamiids</taxon>
        <taxon>Solanales</taxon>
        <taxon>Solanaceae</taxon>
        <taxon>Solanoideae</taxon>
        <taxon>Solaneae</taxon>
        <taxon>Solanum</taxon>
    </lineage>
</organism>
<feature type="transmembrane region" description="Helical" evidence="2">
    <location>
        <begin position="12"/>
        <end position="34"/>
    </location>
</feature>
<keyword evidence="2" id="KW-1133">Transmembrane helix</keyword>
<proteinExistence type="predicted"/>
<evidence type="ECO:0000256" key="2">
    <source>
        <dbReference type="SAM" id="Phobius"/>
    </source>
</evidence>
<dbReference type="PANTHER" id="PTHR46148">
    <property type="entry name" value="CHROMO DOMAIN-CONTAINING PROTEIN"/>
    <property type="match status" value="1"/>
</dbReference>
<dbReference type="Proteomes" id="UP001234989">
    <property type="component" value="Chromosome 9"/>
</dbReference>